<keyword evidence="2" id="KW-0808">Transferase</keyword>
<dbReference type="Pfam" id="PF00534">
    <property type="entry name" value="Glycos_transf_1"/>
    <property type="match status" value="1"/>
</dbReference>
<keyword evidence="1" id="KW-0328">Glycosyltransferase</keyword>
<dbReference type="PANTHER" id="PTHR12526:SF629">
    <property type="entry name" value="TEICHURONIC ACID BIOSYNTHESIS GLYCOSYLTRANSFERASE TUAH-RELATED"/>
    <property type="match status" value="1"/>
</dbReference>
<evidence type="ECO:0000259" key="3">
    <source>
        <dbReference type="Pfam" id="PF00534"/>
    </source>
</evidence>
<feature type="domain" description="Glycosyl transferase family 1" evidence="3">
    <location>
        <begin position="176"/>
        <end position="344"/>
    </location>
</feature>
<evidence type="ECO:0000313" key="4">
    <source>
        <dbReference type="EMBL" id="CAG5071800.1"/>
    </source>
</evidence>
<dbReference type="EMBL" id="CAJRAU010000005">
    <property type="protein sequence ID" value="CAG5071800.1"/>
    <property type="molecule type" value="Genomic_DNA"/>
</dbReference>
<dbReference type="SUPFAM" id="SSF53756">
    <property type="entry name" value="UDP-Glycosyltransferase/glycogen phosphorylase"/>
    <property type="match status" value="1"/>
</dbReference>
<evidence type="ECO:0000256" key="1">
    <source>
        <dbReference type="ARBA" id="ARBA00022676"/>
    </source>
</evidence>
<evidence type="ECO:0000256" key="2">
    <source>
        <dbReference type="ARBA" id="ARBA00022679"/>
    </source>
</evidence>
<evidence type="ECO:0000313" key="5">
    <source>
        <dbReference type="Proteomes" id="UP000679725"/>
    </source>
</evidence>
<reference evidence="4 5" key="1">
    <citation type="submission" date="2021-04" db="EMBL/GenBank/DDBJ databases">
        <authorList>
            <person name="Rodrigo-Torres L."/>
            <person name="Arahal R. D."/>
            <person name="Lucena T."/>
        </authorList>
    </citation>
    <scope>NUCLEOTIDE SEQUENCE [LARGE SCALE GENOMIC DNA]</scope>
    <source>
        <strain evidence="4 5">CECT 9623</strain>
    </source>
</reference>
<keyword evidence="5" id="KW-1185">Reference proteome</keyword>
<sequence length="371" mass="42776">MKRVMLLSTVHPPADPRIFYKIAPALAEMHDLTCILPGLNRDSANAFRTDSVPFFKNLLPRILISHPVLLLKCLLNRPDIVHIFVPELIPVALILQQFGTKVIYEVQENLYKKFKIKTYNNGLIFRKLFHYFDHIARKRFHFVFTEKAYLKEYSKLKYPFSTIQNFAHLPLIDSFSKVPRKVTRPTFFYSGVISLERSFDVMVAAFSELKDLFPDFHVHIFGTVRISEKVISALPGFDRIRQNLTFHGYTDQKIAFGYAAGCIAGIALLKPVGDYQDSYTTKLFEYMALGLPVITSDFPSYRQIVEPSQCGFCICPNNSKALYEKLVFLIKNEKERLAMGKNGRSCVGRLYNWQTEQTKLLAFYKSVHLSK</sequence>
<dbReference type="PANTHER" id="PTHR12526">
    <property type="entry name" value="GLYCOSYLTRANSFERASE"/>
    <property type="match status" value="1"/>
</dbReference>
<dbReference type="Gene3D" id="3.40.50.2000">
    <property type="entry name" value="Glycogen Phosphorylase B"/>
    <property type="match status" value="2"/>
</dbReference>
<protein>
    <recommendedName>
        <fullName evidence="3">Glycosyl transferase family 1 domain-containing protein</fullName>
    </recommendedName>
</protein>
<gene>
    <name evidence="4" type="ORF">DYBT9623_03785</name>
</gene>
<proteinExistence type="predicted"/>
<dbReference type="Proteomes" id="UP000679725">
    <property type="component" value="Unassembled WGS sequence"/>
</dbReference>
<dbReference type="InterPro" id="IPR001296">
    <property type="entry name" value="Glyco_trans_1"/>
</dbReference>
<dbReference type="RefSeq" id="WP_215235078.1">
    <property type="nucleotide sequence ID" value="NZ_CAJRAU010000005.1"/>
</dbReference>
<accession>A0ABM8UTZ4</accession>
<organism evidence="4 5">
    <name type="scientific">Dyadobacter linearis</name>
    <dbReference type="NCBI Taxonomy" id="2823330"/>
    <lineage>
        <taxon>Bacteria</taxon>
        <taxon>Pseudomonadati</taxon>
        <taxon>Bacteroidota</taxon>
        <taxon>Cytophagia</taxon>
        <taxon>Cytophagales</taxon>
        <taxon>Spirosomataceae</taxon>
        <taxon>Dyadobacter</taxon>
    </lineage>
</organism>
<name>A0ABM8UTZ4_9BACT</name>
<comment type="caution">
    <text evidence="4">The sequence shown here is derived from an EMBL/GenBank/DDBJ whole genome shotgun (WGS) entry which is preliminary data.</text>
</comment>